<evidence type="ECO:0008006" key="3">
    <source>
        <dbReference type="Google" id="ProtNLM"/>
    </source>
</evidence>
<sequence length="406" mass="42387">MILGFGNNIRSALAADINSTQTVIAVMPGTGALFAKTLQAEASLVNPSYSNTLYSKLTLTDELETVFEICHLVSVSGDNLTVIRGQELTKAKGWSLNDVVSNFPTRGSENNFVQIEDLQSGKYLSATAGGSANALTVSIPSTFYVNGGNTFALRAPLLVTPTLTNTGAVTVQLTVSERVIGTYPVVKGGNTPLIAGDIIKDVPLLVMHSAALSAFVVVNPVTGVFSSTNYLRKDQNLADVPDKATARKNLGIPDCPHDVGDVILKGNNIDPNVRYPGTTWTDLSASYGSSNIMIGGTPLATGGNDSVTLGVANLPSHAHSFSGSSGGAGAQTLGLRAYRSNTALDGGTSNRLSVDVTTPFNTNDDLITPIPNHTHPISGTIGNTGSGQSFSVVSKYVQLRAWMRTA</sequence>
<dbReference type="RefSeq" id="WP_221035178.1">
    <property type="nucleotide sequence ID" value="NZ_CP054160.3"/>
</dbReference>
<name>A0AAE7EHP5_SERFO</name>
<evidence type="ECO:0000313" key="2">
    <source>
        <dbReference type="Proteomes" id="UP000503464"/>
    </source>
</evidence>
<protein>
    <recommendedName>
        <fullName evidence="3">Tail fiber protein</fullName>
    </recommendedName>
</protein>
<organism evidence="1 2">
    <name type="scientific">Serratia fonticola</name>
    <dbReference type="NCBI Taxonomy" id="47917"/>
    <lineage>
        <taxon>Bacteria</taxon>
        <taxon>Pseudomonadati</taxon>
        <taxon>Pseudomonadota</taxon>
        <taxon>Gammaproteobacteria</taxon>
        <taxon>Enterobacterales</taxon>
        <taxon>Yersiniaceae</taxon>
        <taxon>Serratia</taxon>
    </lineage>
</organism>
<reference evidence="2" key="1">
    <citation type="submission" date="2020-03" db="EMBL/GenBank/DDBJ databases">
        <title>Genome sequences of seven Enterobacteriaceae strains isolated from Canadian wastewater treatment facilities.</title>
        <authorList>
            <person name="Huang H."/>
            <person name="Chmara J.T."/>
            <person name="Duceppe M.-O."/>
        </authorList>
    </citation>
    <scope>NUCLEOTIDE SEQUENCE [LARGE SCALE GENOMIC DNA]</scope>
    <source>
        <strain evidence="2">Biosolid 3</strain>
    </source>
</reference>
<dbReference type="AlphaFoldDB" id="A0AAE7EHP5"/>
<dbReference type="Proteomes" id="UP000503464">
    <property type="component" value="Chromosome"/>
</dbReference>
<proteinExistence type="predicted"/>
<gene>
    <name evidence="1" type="ORF">G9399_11055</name>
</gene>
<evidence type="ECO:0000313" key="1">
    <source>
        <dbReference type="EMBL" id="QKJ58805.2"/>
    </source>
</evidence>
<accession>A0AAE7EHP5</accession>
<dbReference type="EMBL" id="CP054160">
    <property type="protein sequence ID" value="QKJ58805.2"/>
    <property type="molecule type" value="Genomic_DNA"/>
</dbReference>